<dbReference type="GO" id="GO:0000160">
    <property type="term" value="P:phosphorelay signal transduction system"/>
    <property type="evidence" value="ECO:0007669"/>
    <property type="project" value="InterPro"/>
</dbReference>
<organism evidence="3 4">
    <name type="scientific">Spirosoma validum</name>
    <dbReference type="NCBI Taxonomy" id="2771355"/>
    <lineage>
        <taxon>Bacteria</taxon>
        <taxon>Pseudomonadati</taxon>
        <taxon>Bacteroidota</taxon>
        <taxon>Cytophagia</taxon>
        <taxon>Cytophagales</taxon>
        <taxon>Cytophagaceae</taxon>
        <taxon>Spirosoma</taxon>
    </lineage>
</organism>
<gene>
    <name evidence="3" type="ORF">IC230_05190</name>
</gene>
<feature type="domain" description="Response regulatory" evidence="2">
    <location>
        <begin position="16"/>
        <end position="141"/>
    </location>
</feature>
<sequence>MAKVTTPRRRKQRQIPILIVEDNADQWLIIRAALTQCFPEVEPIWANTVSQAILYLETNTQETSKFPRLILCDLYLPRKEDGWALVEFLETNKFSRKPTVIILSSSQEADDIEKAYSLGVASYIVKPGTYHQWLNCFYTFRRYWWEVATLPFLSQQTDS</sequence>
<name>A0A927GCB1_9BACT</name>
<reference evidence="3" key="1">
    <citation type="submission" date="2020-09" db="EMBL/GenBank/DDBJ databases">
        <authorList>
            <person name="Kim M.K."/>
        </authorList>
    </citation>
    <scope>NUCLEOTIDE SEQUENCE</scope>
    <source>
        <strain evidence="3">BT704</strain>
    </source>
</reference>
<dbReference type="InterPro" id="IPR001789">
    <property type="entry name" value="Sig_transdc_resp-reg_receiver"/>
</dbReference>
<dbReference type="AlphaFoldDB" id="A0A927GCB1"/>
<dbReference type="SUPFAM" id="SSF52172">
    <property type="entry name" value="CheY-like"/>
    <property type="match status" value="1"/>
</dbReference>
<dbReference type="PANTHER" id="PTHR44520">
    <property type="entry name" value="RESPONSE REGULATOR RCP1-RELATED"/>
    <property type="match status" value="1"/>
</dbReference>
<proteinExistence type="predicted"/>
<keyword evidence="4" id="KW-1185">Reference proteome</keyword>
<evidence type="ECO:0000313" key="3">
    <source>
        <dbReference type="EMBL" id="MBD2752276.1"/>
    </source>
</evidence>
<evidence type="ECO:0000256" key="1">
    <source>
        <dbReference type="PROSITE-ProRule" id="PRU00169"/>
    </source>
</evidence>
<comment type="caution">
    <text evidence="3">The sequence shown here is derived from an EMBL/GenBank/DDBJ whole genome shotgun (WGS) entry which is preliminary data.</text>
</comment>
<accession>A0A927GCB1</accession>
<evidence type="ECO:0000259" key="2">
    <source>
        <dbReference type="PROSITE" id="PS50110"/>
    </source>
</evidence>
<dbReference type="PANTHER" id="PTHR44520:SF2">
    <property type="entry name" value="RESPONSE REGULATOR RCP1"/>
    <property type="match status" value="1"/>
</dbReference>
<dbReference type="SMART" id="SM00448">
    <property type="entry name" value="REC"/>
    <property type="match status" value="1"/>
</dbReference>
<protein>
    <submittedName>
        <fullName evidence="3">Response regulator</fullName>
    </submittedName>
</protein>
<dbReference type="EMBL" id="JACXAA010000002">
    <property type="protein sequence ID" value="MBD2752276.1"/>
    <property type="molecule type" value="Genomic_DNA"/>
</dbReference>
<dbReference type="InterPro" id="IPR011006">
    <property type="entry name" value="CheY-like_superfamily"/>
</dbReference>
<evidence type="ECO:0000313" key="4">
    <source>
        <dbReference type="Proteomes" id="UP000653797"/>
    </source>
</evidence>
<dbReference type="RefSeq" id="WP_191037926.1">
    <property type="nucleotide sequence ID" value="NZ_JACXAA010000002.1"/>
</dbReference>
<dbReference type="Proteomes" id="UP000653797">
    <property type="component" value="Unassembled WGS sequence"/>
</dbReference>
<dbReference type="Pfam" id="PF00072">
    <property type="entry name" value="Response_reg"/>
    <property type="match status" value="1"/>
</dbReference>
<dbReference type="PROSITE" id="PS50110">
    <property type="entry name" value="RESPONSE_REGULATORY"/>
    <property type="match status" value="1"/>
</dbReference>
<keyword evidence="1" id="KW-0597">Phosphoprotein</keyword>
<feature type="modified residue" description="4-aspartylphosphate" evidence="1">
    <location>
        <position position="73"/>
    </location>
</feature>
<dbReference type="Gene3D" id="3.40.50.2300">
    <property type="match status" value="1"/>
</dbReference>
<dbReference type="InterPro" id="IPR052893">
    <property type="entry name" value="TCS_response_regulator"/>
</dbReference>